<evidence type="ECO:0000313" key="15">
    <source>
        <dbReference type="Proteomes" id="UP000010469"/>
    </source>
</evidence>
<dbReference type="GO" id="GO:0006281">
    <property type="term" value="P:DNA repair"/>
    <property type="evidence" value="ECO:0007669"/>
    <property type="project" value="UniProtKB-UniRule"/>
</dbReference>
<sequence>MKILGVNLKDLIPEKAKQEIDLKALKGYTVALDGYNMLYQFLAAIRQPDGTPLIDSKGNITSHISGLFYRTINLIEEGVKPIYVFDGKPPEMKKKEIEDRINRRQQYAEKYQKAKQEGKIEEAKKYAQASTSLSNKMVEDAKQLLTYMGIPWVQAPADGEAQAAYMAKKGDVYATGSQDYDSLLFGSPKLLRNLAITGKRKLPNKEEYIEIKPELINLNDMLKALEITREQLIVIGILLGTDFNPDGFKGYGPKTALKYVKEHRDPIKALSSLKVNDEDIDIMKIYEYFLNPPSNPNYKIEWRDPNEEKIIDMLVREHDFNDDRVKKALERLKKSFKESVKSKQARLDNWF</sequence>
<keyword evidence="2 10" id="KW-0540">Nuclease</keyword>
<dbReference type="FunCoup" id="L0ACI1">
    <property type="interactions" value="165"/>
</dbReference>
<keyword evidence="6 10" id="KW-0378">Hydrolase</keyword>
<evidence type="ECO:0000256" key="2">
    <source>
        <dbReference type="ARBA" id="ARBA00022722"/>
    </source>
</evidence>
<keyword evidence="7 10" id="KW-0269">Exonuclease</keyword>
<dbReference type="InterPro" id="IPR006084">
    <property type="entry name" value="XPG/Rad2"/>
</dbReference>
<dbReference type="CDD" id="cd09903">
    <property type="entry name" value="H3TH_FEN1-Arc"/>
    <property type="match status" value="1"/>
</dbReference>
<reference evidence="15" key="1">
    <citation type="submission" date="2012-03" db="EMBL/GenBank/DDBJ databases">
        <title>Complete genome of Caldisphaera lagunensis DSM 15908.</title>
        <authorList>
            <person name="Lucas S."/>
            <person name="Copeland A."/>
            <person name="Lapidus A."/>
            <person name="Glavina del Rio T."/>
            <person name="Dalin E."/>
            <person name="Tice H."/>
            <person name="Bruce D."/>
            <person name="Goodwin L."/>
            <person name="Pitluck S."/>
            <person name="Peters L."/>
            <person name="Mikhailova N."/>
            <person name="Teshima H."/>
            <person name="Kyrpides N."/>
            <person name="Mavromatis K."/>
            <person name="Ivanova N."/>
            <person name="Brettin T."/>
            <person name="Detter J.C."/>
            <person name="Han C."/>
            <person name="Larimer F."/>
            <person name="Land M."/>
            <person name="Hauser L."/>
            <person name="Markowitz V."/>
            <person name="Cheng J.-F."/>
            <person name="Hugenholtz P."/>
            <person name="Woyke T."/>
            <person name="Wu D."/>
            <person name="Spring S."/>
            <person name="Schroeder M."/>
            <person name="Brambilla E."/>
            <person name="Klenk H.-P."/>
            <person name="Eisen J.A."/>
        </authorList>
    </citation>
    <scope>NUCLEOTIDE SEQUENCE [LARGE SCALE GENOMIC DNA]</scope>
    <source>
        <strain evidence="15">DSM 15908 / JCM 11604 / IC-154</strain>
    </source>
</reference>
<name>L0ACI1_CALLD</name>
<feature type="binding site" evidence="10">
    <location>
        <position position="86"/>
    </location>
    <ligand>
        <name>Mg(2+)</name>
        <dbReference type="ChEBI" id="CHEBI:18420"/>
        <label>1</label>
    </ligand>
</feature>
<keyword evidence="5 10" id="KW-0227">DNA damage</keyword>
<evidence type="ECO:0000259" key="13">
    <source>
        <dbReference type="SMART" id="SM00485"/>
    </source>
</evidence>
<keyword evidence="15" id="KW-1185">Reference proteome</keyword>
<dbReference type="GO" id="GO:0000287">
    <property type="term" value="F:magnesium ion binding"/>
    <property type="evidence" value="ECO:0007669"/>
    <property type="project" value="UniProtKB-UniRule"/>
</dbReference>
<comment type="caution">
    <text evidence="10">Lacks conserved residue(s) required for the propagation of feature annotation.</text>
</comment>
<evidence type="ECO:0000256" key="9">
    <source>
        <dbReference type="ARBA" id="ARBA00023204"/>
    </source>
</evidence>
<evidence type="ECO:0000256" key="11">
    <source>
        <dbReference type="SAM" id="Coils"/>
    </source>
</evidence>
<dbReference type="InterPro" id="IPR006085">
    <property type="entry name" value="XPG_DNA_repair_N"/>
</dbReference>
<dbReference type="Gene3D" id="3.40.50.1010">
    <property type="entry name" value="5'-nuclease"/>
    <property type="match status" value="1"/>
</dbReference>
<dbReference type="InterPro" id="IPR029060">
    <property type="entry name" value="PIN-like_dom_sf"/>
</dbReference>
<keyword evidence="4 10" id="KW-0255">Endonuclease</keyword>
<dbReference type="InterPro" id="IPR036279">
    <property type="entry name" value="5-3_exonuclease_C_sf"/>
</dbReference>
<keyword evidence="9 10" id="KW-0234">DNA repair</keyword>
<dbReference type="GO" id="GO:0003677">
    <property type="term" value="F:DNA binding"/>
    <property type="evidence" value="ECO:0007669"/>
    <property type="project" value="UniProtKB-UniRule"/>
</dbReference>
<dbReference type="SUPFAM" id="SSF88723">
    <property type="entry name" value="PIN domain-like"/>
    <property type="match status" value="1"/>
</dbReference>
<dbReference type="Pfam" id="PF00867">
    <property type="entry name" value="XPG_I"/>
    <property type="match status" value="1"/>
</dbReference>
<dbReference type="HAMAP" id="MF_00614">
    <property type="entry name" value="Fen"/>
    <property type="match status" value="1"/>
</dbReference>
<comment type="subunit">
    <text evidence="10">Interacts with PCNA. PCNA stimulates the nuclease activity without altering cleavage specificity.</text>
</comment>
<dbReference type="Pfam" id="PF00752">
    <property type="entry name" value="XPG_N"/>
    <property type="match status" value="1"/>
</dbReference>
<evidence type="ECO:0000256" key="4">
    <source>
        <dbReference type="ARBA" id="ARBA00022759"/>
    </source>
</evidence>
<dbReference type="GO" id="GO:0043137">
    <property type="term" value="P:DNA replication, removal of RNA primer"/>
    <property type="evidence" value="ECO:0007669"/>
    <property type="project" value="UniProtKB-UniRule"/>
</dbReference>
<dbReference type="InterPro" id="IPR019974">
    <property type="entry name" value="XPG_CS"/>
</dbReference>
<keyword evidence="3 10" id="KW-0479">Metal-binding</keyword>
<dbReference type="Proteomes" id="UP000010469">
    <property type="component" value="Chromosome"/>
</dbReference>
<feature type="binding site" evidence="10">
    <location>
        <position position="33"/>
    </location>
    <ligand>
        <name>Mg(2+)</name>
        <dbReference type="ChEBI" id="CHEBI:18420"/>
        <label>1</label>
    </ligand>
</feature>
<evidence type="ECO:0000256" key="1">
    <source>
        <dbReference type="ARBA" id="ARBA00022705"/>
    </source>
</evidence>
<proteinExistence type="inferred from homology"/>
<dbReference type="GO" id="GO:0008409">
    <property type="term" value="F:5'-3' exonuclease activity"/>
    <property type="evidence" value="ECO:0007669"/>
    <property type="project" value="UniProtKB-UniRule"/>
</dbReference>
<feature type="region of interest" description="Interaction with PCNA" evidence="10">
    <location>
        <begin position="343"/>
        <end position="351"/>
    </location>
</feature>
<organism evidence="14 15">
    <name type="scientific">Caldisphaera lagunensis (strain DSM 15908 / JCM 11604 / ANMR 0165 / IC-154)</name>
    <dbReference type="NCBI Taxonomy" id="1056495"/>
    <lineage>
        <taxon>Archaea</taxon>
        <taxon>Thermoproteota</taxon>
        <taxon>Thermoprotei</taxon>
        <taxon>Acidilobales</taxon>
        <taxon>Caldisphaeraceae</taxon>
        <taxon>Caldisphaera</taxon>
    </lineage>
</organism>
<feature type="binding site" evidence="10">
    <location>
        <position position="181"/>
    </location>
    <ligand>
        <name>Mg(2+)</name>
        <dbReference type="ChEBI" id="CHEBI:18420"/>
        <label>2</label>
    </ligand>
</feature>
<dbReference type="PRINTS" id="PR00853">
    <property type="entry name" value="XPGRADSUPER"/>
</dbReference>
<evidence type="ECO:0000256" key="3">
    <source>
        <dbReference type="ARBA" id="ARBA00022723"/>
    </source>
</evidence>
<dbReference type="GO" id="GO:0017108">
    <property type="term" value="F:5'-flap endonuclease activity"/>
    <property type="evidence" value="ECO:0007669"/>
    <property type="project" value="UniProtKB-UniRule"/>
</dbReference>
<dbReference type="SMART" id="SM00279">
    <property type="entry name" value="HhH2"/>
    <property type="match status" value="1"/>
</dbReference>
<feature type="coiled-coil region" evidence="11">
    <location>
        <begin position="97"/>
        <end position="124"/>
    </location>
</feature>
<evidence type="ECO:0000256" key="7">
    <source>
        <dbReference type="ARBA" id="ARBA00022839"/>
    </source>
</evidence>
<feature type="binding site" evidence="10">
    <location>
        <position position="160"/>
    </location>
    <ligand>
        <name>Mg(2+)</name>
        <dbReference type="ChEBI" id="CHEBI:18420"/>
        <label>1</label>
    </ligand>
</feature>
<comment type="function">
    <text evidence="10">Structure-specific nuclease with 5'-flap endonuclease and 5'-3' exonuclease activities involved in DNA replication and repair. During DNA replication, cleaves the 5'-overhanging flap structure that is generated by displacement synthesis when DNA polymerase encounters the 5'-end of a downstream Okazaki fragment. Binds the unpaired 3'-DNA end and kinks the DNA to facilitate 5' cleavage specificity. Cleaves one nucleotide into the double-stranded DNA from the junction in flap DNA, leaving a nick for ligation. Also involved in the base excision repair (BER) pathway. Acts as a genome stabilization factor that prevents flaps from equilibrating into structurs that lead to duplications and deletions. Also possesses 5'-3' exonuclease activity on nicked or gapped double-stranded DNA.</text>
</comment>
<dbReference type="eggNOG" id="arCOG04050">
    <property type="taxonomic scope" value="Archaea"/>
</dbReference>
<accession>L0ACI1</accession>
<evidence type="ECO:0000256" key="8">
    <source>
        <dbReference type="ARBA" id="ARBA00022842"/>
    </source>
</evidence>
<dbReference type="SMART" id="SM00485">
    <property type="entry name" value="XPGN"/>
    <property type="match status" value="1"/>
</dbReference>
<dbReference type="NCBIfam" id="TIGR03674">
    <property type="entry name" value="fen_arch"/>
    <property type="match status" value="1"/>
</dbReference>
<comment type="similarity">
    <text evidence="10">Belongs to the XPG/RAD2 endonuclease family. FEN1 subfamily.</text>
</comment>
<dbReference type="STRING" id="1056495.Calag_1412"/>
<evidence type="ECO:0000256" key="5">
    <source>
        <dbReference type="ARBA" id="ARBA00022763"/>
    </source>
</evidence>
<feature type="domain" description="XPG-I" evidence="12">
    <location>
        <begin position="146"/>
        <end position="227"/>
    </location>
</feature>
<dbReference type="EMBL" id="CP003378">
    <property type="protein sequence ID" value="AFZ71119.1"/>
    <property type="molecule type" value="Genomic_DNA"/>
</dbReference>
<dbReference type="InterPro" id="IPR006086">
    <property type="entry name" value="XPG-I_dom"/>
</dbReference>
<dbReference type="AlphaFoldDB" id="L0ACI1"/>
<evidence type="ECO:0000256" key="10">
    <source>
        <dbReference type="HAMAP-Rule" id="MF_00614"/>
    </source>
</evidence>
<dbReference type="EC" id="3.1.-.-" evidence="10"/>
<dbReference type="InterPro" id="IPR023426">
    <property type="entry name" value="Flap_endonuc"/>
</dbReference>
<keyword evidence="1 10" id="KW-0235">DNA replication</keyword>
<dbReference type="PANTHER" id="PTHR11081:SF9">
    <property type="entry name" value="FLAP ENDONUCLEASE 1"/>
    <property type="match status" value="1"/>
</dbReference>
<protein>
    <recommendedName>
        <fullName evidence="10">Flap endonuclease 1</fullName>
        <shortName evidence="10">FEN-1</shortName>
        <ecNumber evidence="10">3.1.-.-</ecNumber>
    </recommendedName>
    <alternativeName>
        <fullName evidence="10">Flap structure-specific endonuclease 1</fullName>
    </alternativeName>
</protein>
<comment type="cofactor">
    <cofactor evidence="10">
        <name>Mg(2+)</name>
        <dbReference type="ChEBI" id="CHEBI:18420"/>
    </cofactor>
    <text evidence="10">Binds 2 magnesium ions per subunit. They probably participate in the reaction catalyzed by the enzyme. May bind an additional third magnesium ion after substrate binding.</text>
</comment>
<evidence type="ECO:0000259" key="12">
    <source>
        <dbReference type="SMART" id="SM00484"/>
    </source>
</evidence>
<feature type="domain" description="XPG N-terminal" evidence="13">
    <location>
        <begin position="4"/>
        <end position="107"/>
    </location>
</feature>
<dbReference type="CDD" id="cd09867">
    <property type="entry name" value="PIN_FEN1"/>
    <property type="match status" value="1"/>
</dbReference>
<keyword evidence="11" id="KW-0175">Coiled coil</keyword>
<dbReference type="InterPro" id="IPR019973">
    <property type="entry name" value="Flap_endonuc_arc"/>
</dbReference>
<dbReference type="InParanoid" id="L0ACI1"/>
<dbReference type="HOGENOM" id="CLU_032444_0_0_2"/>
<dbReference type="Gene3D" id="1.10.150.20">
    <property type="entry name" value="5' to 3' exonuclease, C-terminal subdomain"/>
    <property type="match status" value="1"/>
</dbReference>
<dbReference type="InterPro" id="IPR008918">
    <property type="entry name" value="HhH2"/>
</dbReference>
<dbReference type="PANTHER" id="PTHR11081">
    <property type="entry name" value="FLAP ENDONUCLEASE FAMILY MEMBER"/>
    <property type="match status" value="1"/>
</dbReference>
<dbReference type="SMART" id="SM00484">
    <property type="entry name" value="XPGI"/>
    <property type="match status" value="1"/>
</dbReference>
<dbReference type="KEGG" id="clg:Calag_1412"/>
<dbReference type="FunFam" id="3.40.50.1010:FF:000016">
    <property type="entry name" value="Flap endonuclease 1"/>
    <property type="match status" value="1"/>
</dbReference>
<gene>
    <name evidence="10" type="primary">fen</name>
    <name evidence="14" type="ordered locus">Calag_1412</name>
</gene>
<dbReference type="PROSITE" id="PS00841">
    <property type="entry name" value="XPG_1"/>
    <property type="match status" value="1"/>
</dbReference>
<feature type="binding site" evidence="10">
    <location>
        <position position="179"/>
    </location>
    <ligand>
        <name>Mg(2+)</name>
        <dbReference type="ChEBI" id="CHEBI:18420"/>
        <label>2</label>
    </ligand>
</feature>
<evidence type="ECO:0000256" key="6">
    <source>
        <dbReference type="ARBA" id="ARBA00022801"/>
    </source>
</evidence>
<dbReference type="SUPFAM" id="SSF47807">
    <property type="entry name" value="5' to 3' exonuclease, C-terminal subdomain"/>
    <property type="match status" value="1"/>
</dbReference>
<keyword evidence="8 10" id="KW-0460">Magnesium</keyword>
<feature type="binding site" evidence="10">
    <location>
        <position position="242"/>
    </location>
    <ligand>
        <name>Mg(2+)</name>
        <dbReference type="ChEBI" id="CHEBI:18420"/>
        <label>2</label>
    </ligand>
</feature>
<evidence type="ECO:0000313" key="14">
    <source>
        <dbReference type="EMBL" id="AFZ71119.1"/>
    </source>
</evidence>